<dbReference type="Pfam" id="PF17471">
    <property type="entry name" value="GP63"/>
    <property type="match status" value="1"/>
</dbReference>
<dbReference type="Proteomes" id="UP000203948">
    <property type="component" value="Segment"/>
</dbReference>
<dbReference type="InterPro" id="IPR035341">
    <property type="entry name" value="Gp63"/>
</dbReference>
<dbReference type="KEGG" id="vg:26517101"/>
<dbReference type="RefSeq" id="YP_009188048.1">
    <property type="nucleotide sequence ID" value="NC_028662.1"/>
</dbReference>
<name>A0A0N7E4J0_9CAUD</name>
<keyword evidence="2" id="KW-1185">Reference proteome</keyword>
<evidence type="ECO:0000313" key="1">
    <source>
        <dbReference type="EMBL" id="ALA48167.1"/>
    </source>
</evidence>
<dbReference type="GeneID" id="26517101"/>
<dbReference type="OrthoDB" id="19170at10239"/>
<sequence>MTATPNAMPRNVNPIRRQIVTDLTETKKVKIKSRILSGDEVVEKTSEAEILRFPLAENISEDNVKRLIGEVV</sequence>
<accession>A0A0N7E4J0</accession>
<protein>
    <submittedName>
        <fullName evidence="1">Uncharacterized protein</fullName>
    </submittedName>
</protein>
<proteinExistence type="predicted"/>
<reference evidence="1 2" key="1">
    <citation type="journal article" date="2016" name="Arch. Virol.">
        <title>Genome sequence of a cluster A13 mycobacteriophage detected in Mycobacterium phlei over a half century ago.</title>
        <authorList>
            <person name="Marton S."/>
            <person name="Feher E."/>
            <person name="Horvath B."/>
            <person name="Haber K."/>
            <person name="Somogyi P."/>
            <person name="Minarovits J."/>
            <person name="Banyai K."/>
        </authorList>
    </citation>
    <scope>NUCLEOTIDE SEQUENCE [LARGE SCALE GENOMIC DNA]</scope>
</reference>
<organism evidence="1 2">
    <name type="scientific">Mycobacterium phage Phlei</name>
    <dbReference type="NCBI Taxonomy" id="1690684"/>
    <lineage>
        <taxon>Viruses</taxon>
        <taxon>Duplodnaviria</taxon>
        <taxon>Heunggongvirae</taxon>
        <taxon>Uroviricota</taxon>
        <taxon>Caudoviricetes</taxon>
        <taxon>Phleivirus</taxon>
        <taxon>Phleivirus Phlei</taxon>
    </lineage>
</organism>
<evidence type="ECO:0000313" key="2">
    <source>
        <dbReference type="Proteomes" id="UP000203948"/>
    </source>
</evidence>
<dbReference type="EMBL" id="KT206225">
    <property type="protein sequence ID" value="ALA48167.1"/>
    <property type="molecule type" value="Genomic_DNA"/>
</dbReference>